<dbReference type="InterPro" id="IPR003107">
    <property type="entry name" value="HAT"/>
</dbReference>
<dbReference type="InterPro" id="IPR011990">
    <property type="entry name" value="TPR-like_helical_dom_sf"/>
</dbReference>
<dbReference type="PANTHER" id="PTHR23270:SF10">
    <property type="entry name" value="PROTEIN RRP5 HOMOLOG"/>
    <property type="match status" value="1"/>
</dbReference>
<dbReference type="Pfam" id="PF00575">
    <property type="entry name" value="S1"/>
    <property type="match status" value="1"/>
</dbReference>
<proteinExistence type="predicted"/>
<dbReference type="SUPFAM" id="SSF50249">
    <property type="entry name" value="Nucleic acid-binding proteins"/>
    <property type="match status" value="3"/>
</dbReference>
<gene>
    <name evidence="4" type="ORF">M513_04507</name>
</gene>
<evidence type="ECO:0000256" key="2">
    <source>
        <dbReference type="ARBA" id="ARBA00022552"/>
    </source>
</evidence>
<evidence type="ECO:0000259" key="3">
    <source>
        <dbReference type="PROSITE" id="PS50126"/>
    </source>
</evidence>
<keyword evidence="2" id="KW-0698">rRNA processing</keyword>
<evidence type="ECO:0000313" key="4">
    <source>
        <dbReference type="EMBL" id="KFD54562.1"/>
    </source>
</evidence>
<dbReference type="GO" id="GO:0003723">
    <property type="term" value="F:RNA binding"/>
    <property type="evidence" value="ECO:0007669"/>
    <property type="project" value="TreeGrafter"/>
</dbReference>
<dbReference type="InterPro" id="IPR045209">
    <property type="entry name" value="Rrp5"/>
</dbReference>
<evidence type="ECO:0000256" key="1">
    <source>
        <dbReference type="ARBA" id="ARBA00004604"/>
    </source>
</evidence>
<feature type="domain" description="S1 motif" evidence="3">
    <location>
        <begin position="366"/>
        <end position="436"/>
    </location>
</feature>
<dbReference type="Gene3D" id="1.25.40.10">
    <property type="entry name" value="Tetratricopeptide repeat domain"/>
    <property type="match status" value="1"/>
</dbReference>
<dbReference type="SMART" id="SM00386">
    <property type="entry name" value="HAT"/>
    <property type="match status" value="4"/>
</dbReference>
<dbReference type="SMART" id="SM00316">
    <property type="entry name" value="S1"/>
    <property type="match status" value="12"/>
</dbReference>
<reference evidence="4 5" key="1">
    <citation type="journal article" date="2014" name="Nat. Genet.">
        <title>Genome and transcriptome of the porcine whipworm Trichuris suis.</title>
        <authorList>
            <person name="Jex A.R."/>
            <person name="Nejsum P."/>
            <person name="Schwarz E.M."/>
            <person name="Hu L."/>
            <person name="Young N.D."/>
            <person name="Hall R.S."/>
            <person name="Korhonen P.K."/>
            <person name="Liao S."/>
            <person name="Thamsborg S."/>
            <person name="Xia J."/>
            <person name="Xu P."/>
            <person name="Wang S."/>
            <person name="Scheerlinck J.P."/>
            <person name="Hofmann A."/>
            <person name="Sternberg P.W."/>
            <person name="Wang J."/>
            <person name="Gasser R.B."/>
        </authorList>
    </citation>
    <scope>NUCLEOTIDE SEQUENCE [LARGE SCALE GENOMIC DNA]</scope>
    <source>
        <strain evidence="4">DCEP-RM93M</strain>
    </source>
</reference>
<organism evidence="4 5">
    <name type="scientific">Trichuris suis</name>
    <name type="common">pig whipworm</name>
    <dbReference type="NCBI Taxonomy" id="68888"/>
    <lineage>
        <taxon>Eukaryota</taxon>
        <taxon>Metazoa</taxon>
        <taxon>Ecdysozoa</taxon>
        <taxon>Nematoda</taxon>
        <taxon>Enoplea</taxon>
        <taxon>Dorylaimia</taxon>
        <taxon>Trichinellida</taxon>
        <taxon>Trichuridae</taxon>
        <taxon>Trichuris</taxon>
    </lineage>
</organism>
<accession>A0A085MBG6</accession>
<dbReference type="GO" id="GO:0032040">
    <property type="term" value="C:small-subunit processome"/>
    <property type="evidence" value="ECO:0007669"/>
    <property type="project" value="TreeGrafter"/>
</dbReference>
<feature type="domain" description="S1 motif" evidence="3">
    <location>
        <begin position="556"/>
        <end position="613"/>
    </location>
</feature>
<dbReference type="InterPro" id="IPR003029">
    <property type="entry name" value="S1_domain"/>
</dbReference>
<dbReference type="PROSITE" id="PS50126">
    <property type="entry name" value="S1"/>
    <property type="match status" value="5"/>
</dbReference>
<keyword evidence="5" id="KW-1185">Reference proteome</keyword>
<dbReference type="Proteomes" id="UP000030764">
    <property type="component" value="Unassembled WGS sequence"/>
</dbReference>
<feature type="domain" description="S1 motif" evidence="3">
    <location>
        <begin position="647"/>
        <end position="713"/>
    </location>
</feature>
<dbReference type="SUPFAM" id="SSF48452">
    <property type="entry name" value="TPR-like"/>
    <property type="match status" value="2"/>
</dbReference>
<feature type="domain" description="S1 motif" evidence="3">
    <location>
        <begin position="1232"/>
        <end position="1310"/>
    </location>
</feature>
<dbReference type="Gene3D" id="2.40.50.140">
    <property type="entry name" value="Nucleic acid-binding proteins"/>
    <property type="match status" value="4"/>
</dbReference>
<name>A0A085MBG6_9BILA</name>
<dbReference type="EMBL" id="KL363206">
    <property type="protein sequence ID" value="KFD54562.1"/>
    <property type="molecule type" value="Genomic_DNA"/>
</dbReference>
<evidence type="ECO:0000313" key="5">
    <source>
        <dbReference type="Proteomes" id="UP000030764"/>
    </source>
</evidence>
<dbReference type="PANTHER" id="PTHR23270">
    <property type="entry name" value="PROGRAMMED CELL DEATH PROTEIN 11 PRE-RRNA PROCESSING PROTEIN RRP5"/>
    <property type="match status" value="1"/>
</dbReference>
<comment type="subcellular location">
    <subcellularLocation>
        <location evidence="1">Nucleus</location>
        <location evidence="1">Nucleolus</location>
    </subcellularLocation>
</comment>
<protein>
    <recommendedName>
        <fullName evidence="3">S1 motif domain-containing protein</fullName>
    </recommendedName>
</protein>
<dbReference type="GO" id="GO:0006364">
    <property type="term" value="P:rRNA processing"/>
    <property type="evidence" value="ECO:0007669"/>
    <property type="project" value="UniProtKB-KW"/>
</dbReference>
<dbReference type="InterPro" id="IPR012340">
    <property type="entry name" value="NA-bd_OB-fold"/>
</dbReference>
<feature type="domain" description="S1 motif" evidence="3">
    <location>
        <begin position="456"/>
        <end position="526"/>
    </location>
</feature>
<sequence length="1754" mass="194928">MLSIASIQNFIGTGFSIQMPGKVRAVLPVCSISGPLATMAQSVDGTHEETLILDNLFKPSDLICVKVTGKVECTLSSGKIDSHWSVSSDPVLVNGHLTPGSLRHRAVVAAAVRSMEEKGYLLDLGFKDVLGFMPFDVCDGESLPVGKVLLCSVVDESFEEAKRVISLCPLRQLLSENAKHELPVDFPPMLVMPGLTAKATVLRTWKSGLLVHLPFNQIGYVSQLHLRHPSDNAAKHRSGSPIDVMVAFCMPQSTILGLSAKDTLLRRASLDSTYPSLFKGQICYGKVCSSDKAGITFTMEDQSYVHCPTKRLRQKYMDNITKHYKTGSRHKMRIVGLSGLYLSYFASCRLEDLKQPFSTLEQAVAGSLVKCTVARTTEDQVYVKLYKTFNGVIRKMHCSDAPSGFVNQNKFSVGSEHTVRVLAVDLEARRLLLTAKKSLVLSELPPLVECSEKIIDQTFDGYVAKFCPSGILVAFYNNLCGLLPKSALIDAGISELPERVYYIGEVIRVVVDGVNVSKNQIRLVLPGIATESKRLSTGHVKVERPSMPEQRCMPDFQVHTGEVVGVEPSGLQVRLENNFVGYVPKEHLTDSLFMSDQLLAQYKPGDSLTGLVIVNGGQTPLFTMKPAIVQAVALGIAPKTFSDTDVGSLVYGYVARYNPAHGFFIDFPGHMSAICASGSLRYKFKPESALGVSVAGRIQKIDSIKKNMSVNMDIVNSLTEGLETSFKLLRQYLAELDFIRQRSDVGCLSDFRIGQICNVRVVACLERTLQCVVVDSTANAIVMADHMERVANTYEIGSEHSAVVLFVDYENQVLEVAIRGKLVRKCQRMSGKIAADIVPSKRELNAQIVLIKSNFILVSISGHGSGLMCYMPARLHYNDLGVEASKYRIGQTLKVYVEDFSDGRLLVASILNRLVYGKMKSETLVLHGDTAVPLGPVLKERSISLSPLGLYSAVVTGTDGYYLKLLIAGRHQGRAFITELKDNVPDGSLLLDAFPEGTLVTVRVIHLKAFQGKALQRIGRSKKTKIAFCTLKESKIFAKNNAKSAIGYQEKFSKGGRVTAVLSEIRNGNWHVQVNPVWKGTVDKFYLGRCASEVQAALNNFKSGQLRHFYVAGVQPNDHHVILSTYEKSTSIVQTGIPTVAEVVSIKATALARFNLIAGCSGVAYLSDMADDYEQVAEVLQLLEKNKFVDVCPVVCKGNKKWVVSLRRSVCYGDKAIVKDPVISSTSDLCPGTVCRGFIRDVTSTQLHIALGYNVFGCVPLDRVSVYRTESLAKAFQPGSLVTVAVMQTSGADLKSVDNEKSPVLPLSMLRIDTGVEDQLPESFRCKRMHNEDQCQDAYEQLAENCSWFSVSEPCSQKRIRTRSKSSESNEEKMELSADSFAWDPVQFSLKSLLGVSLLGESISRNDGKNIGMEEGSADCATTGTTVQEGMLNSSEYENAPGNDVLEEQHILQRELMLLDPDKGLQSAQDFDRALFASPNSSALWTRYMAYFLELNDVDKARAIGRKALKTILAKNETERFNIWLALLNLENEFGSQDSMDKVLAEALEVNDHFLLYSQLLKIYQKSHKIQQGDLLVTELLNKFRSEYECWIMVCQYYMMTGRTELARNTMERSFKSMPKSVHIDLRSRFAQMEFKCLGDPDRGCTLFEQILDEKPKRCDIWHVYIDLTAKYRSMEEARFDFSFIIRLTTYDSCRLIIERVISLKMSAHKMRSFYKKWLELEMRYGSKNDVEKVRLKAADFVNHASLAEWKRSP</sequence>